<sequence>MCQCKNGGLIACGKTGNIDSRFPWSLVLLTKTPCSNPKLSYLAKIRSGGAGPSLAHRLRKYRPRPEVEENPGQVSIWLMMFSPVCGVHGLLAKVIRVFQGEHELHSWRSLGI</sequence>
<keyword evidence="2" id="KW-1185">Reference proteome</keyword>
<gene>
    <name evidence="1" type="ORF">RRG08_009157</name>
</gene>
<comment type="caution">
    <text evidence="1">The sequence shown here is derived from an EMBL/GenBank/DDBJ whole genome shotgun (WGS) entry which is preliminary data.</text>
</comment>
<dbReference type="Proteomes" id="UP001283361">
    <property type="component" value="Unassembled WGS sequence"/>
</dbReference>
<reference evidence="1" key="1">
    <citation type="journal article" date="2023" name="G3 (Bethesda)">
        <title>A reference genome for the long-term kleptoplast-retaining sea slug Elysia crispata morphotype clarki.</title>
        <authorList>
            <person name="Eastman K.E."/>
            <person name="Pendleton A.L."/>
            <person name="Shaikh M.A."/>
            <person name="Suttiyut T."/>
            <person name="Ogas R."/>
            <person name="Tomko P."/>
            <person name="Gavelis G."/>
            <person name="Widhalm J.R."/>
            <person name="Wisecaver J.H."/>
        </authorList>
    </citation>
    <scope>NUCLEOTIDE SEQUENCE</scope>
    <source>
        <strain evidence="1">ECLA1</strain>
    </source>
</reference>
<name>A0AAE1AYY7_9GAST</name>
<dbReference type="AlphaFoldDB" id="A0AAE1AYY7"/>
<protein>
    <submittedName>
        <fullName evidence="1">Uncharacterized protein</fullName>
    </submittedName>
</protein>
<evidence type="ECO:0000313" key="1">
    <source>
        <dbReference type="EMBL" id="KAK3796210.1"/>
    </source>
</evidence>
<organism evidence="1 2">
    <name type="scientific">Elysia crispata</name>
    <name type="common">lettuce slug</name>
    <dbReference type="NCBI Taxonomy" id="231223"/>
    <lineage>
        <taxon>Eukaryota</taxon>
        <taxon>Metazoa</taxon>
        <taxon>Spiralia</taxon>
        <taxon>Lophotrochozoa</taxon>
        <taxon>Mollusca</taxon>
        <taxon>Gastropoda</taxon>
        <taxon>Heterobranchia</taxon>
        <taxon>Euthyneura</taxon>
        <taxon>Panpulmonata</taxon>
        <taxon>Sacoglossa</taxon>
        <taxon>Placobranchoidea</taxon>
        <taxon>Plakobranchidae</taxon>
        <taxon>Elysia</taxon>
    </lineage>
</organism>
<proteinExistence type="predicted"/>
<evidence type="ECO:0000313" key="2">
    <source>
        <dbReference type="Proteomes" id="UP001283361"/>
    </source>
</evidence>
<accession>A0AAE1AYY7</accession>
<dbReference type="EMBL" id="JAWDGP010000901">
    <property type="protein sequence ID" value="KAK3796210.1"/>
    <property type="molecule type" value="Genomic_DNA"/>
</dbReference>